<evidence type="ECO:0000313" key="4">
    <source>
        <dbReference type="EMBL" id="KAG2918850.1"/>
    </source>
</evidence>
<dbReference type="Proteomes" id="UP000251314">
    <property type="component" value="Unassembled WGS sequence"/>
</dbReference>
<dbReference type="Proteomes" id="UP000735874">
    <property type="component" value="Unassembled WGS sequence"/>
</dbReference>
<dbReference type="EMBL" id="RCMI01000634">
    <property type="protein sequence ID" value="KAG2902752.1"/>
    <property type="molecule type" value="Genomic_DNA"/>
</dbReference>
<evidence type="ECO:0000313" key="8">
    <source>
        <dbReference type="Proteomes" id="UP000251314"/>
    </source>
</evidence>
<dbReference type="Proteomes" id="UP000697107">
    <property type="component" value="Unassembled WGS sequence"/>
</dbReference>
<evidence type="ECO:0000313" key="6">
    <source>
        <dbReference type="EMBL" id="KAG3214680.1"/>
    </source>
</evidence>
<organism evidence="7 8">
    <name type="scientific">Phytophthora cactorum</name>
    <dbReference type="NCBI Taxonomy" id="29920"/>
    <lineage>
        <taxon>Eukaryota</taxon>
        <taxon>Sar</taxon>
        <taxon>Stramenopiles</taxon>
        <taxon>Oomycota</taxon>
        <taxon>Peronosporomycetes</taxon>
        <taxon>Peronosporales</taxon>
        <taxon>Peronosporaceae</taxon>
        <taxon>Phytophthora</taxon>
    </lineage>
</organism>
<sequence>MNSQQYEDPDVEFGDAVSEFFRTEEEKEEKT</sequence>
<dbReference type="VEuPathDB" id="FungiDB:PC110_g9383"/>
<keyword evidence="8" id="KW-1185">Reference proteome</keyword>
<feature type="region of interest" description="Disordered" evidence="1">
    <location>
        <begin position="1"/>
        <end position="31"/>
    </location>
</feature>
<dbReference type="EMBL" id="RCMV01000618">
    <property type="protein sequence ID" value="KAG3214680.1"/>
    <property type="molecule type" value="Genomic_DNA"/>
</dbReference>
<dbReference type="EMBL" id="RCMK01000618">
    <property type="protein sequence ID" value="KAG2918850.1"/>
    <property type="molecule type" value="Genomic_DNA"/>
</dbReference>
<evidence type="ECO:0000313" key="5">
    <source>
        <dbReference type="EMBL" id="KAG2972293.1"/>
    </source>
</evidence>
<proteinExistence type="predicted"/>
<evidence type="ECO:0000256" key="1">
    <source>
        <dbReference type="SAM" id="MobiDB-lite"/>
    </source>
</evidence>
<dbReference type="Proteomes" id="UP000736787">
    <property type="component" value="Unassembled WGS sequence"/>
</dbReference>
<dbReference type="EMBL" id="RCMG01000606">
    <property type="protein sequence ID" value="KAG2851456.1"/>
    <property type="molecule type" value="Genomic_DNA"/>
</dbReference>
<reference evidence="2" key="2">
    <citation type="submission" date="2018-10" db="EMBL/GenBank/DDBJ databases">
        <title>Effector identification in a new, highly contiguous assembly of the strawberry crown rot pathogen Phytophthora cactorum.</title>
        <authorList>
            <person name="Armitage A.D."/>
            <person name="Nellist C.F."/>
            <person name="Bates H."/>
            <person name="Vickerstaff R.J."/>
            <person name="Harrison R.J."/>
        </authorList>
    </citation>
    <scope>NUCLEOTIDE SEQUENCE</scope>
    <source>
        <strain evidence="2">15-7</strain>
        <strain evidence="3">4032</strain>
        <strain evidence="4">4040</strain>
        <strain evidence="5">P415</strain>
        <strain evidence="6">P421</strain>
    </source>
</reference>
<dbReference type="EMBL" id="MJFZ01000205">
    <property type="protein sequence ID" value="RAW34304.1"/>
    <property type="molecule type" value="Genomic_DNA"/>
</dbReference>
<dbReference type="Proteomes" id="UP000760860">
    <property type="component" value="Unassembled WGS sequence"/>
</dbReference>
<dbReference type="EMBL" id="RCML01000625">
    <property type="protein sequence ID" value="KAG2972293.1"/>
    <property type="molecule type" value="Genomic_DNA"/>
</dbReference>
<dbReference type="AlphaFoldDB" id="A0A329SBY0"/>
<evidence type="ECO:0000313" key="3">
    <source>
        <dbReference type="EMBL" id="KAG2902752.1"/>
    </source>
</evidence>
<comment type="caution">
    <text evidence="7">The sequence shown here is derived from an EMBL/GenBank/DDBJ whole genome shotgun (WGS) entry which is preliminary data.</text>
</comment>
<gene>
    <name evidence="7" type="ORF">PC110_g9383</name>
    <name evidence="2" type="ORF">PC113_g15884</name>
    <name evidence="3" type="ORF">PC115_g15515</name>
    <name evidence="4" type="ORF">PC117_g16936</name>
    <name evidence="5" type="ORF">PC118_g15775</name>
    <name evidence="6" type="ORF">PC129_g14417</name>
</gene>
<evidence type="ECO:0000313" key="7">
    <source>
        <dbReference type="EMBL" id="RAW34304.1"/>
    </source>
</evidence>
<feature type="compositionally biased region" description="Basic and acidic residues" evidence="1">
    <location>
        <begin position="21"/>
        <end position="31"/>
    </location>
</feature>
<dbReference type="Proteomes" id="UP000774804">
    <property type="component" value="Unassembled WGS sequence"/>
</dbReference>
<evidence type="ECO:0000313" key="2">
    <source>
        <dbReference type="EMBL" id="KAG2851456.1"/>
    </source>
</evidence>
<accession>A0A329SBY0</accession>
<protein>
    <submittedName>
        <fullName evidence="7">Uncharacterized protein</fullName>
    </submittedName>
</protein>
<reference evidence="7 8" key="1">
    <citation type="submission" date="2018-01" db="EMBL/GenBank/DDBJ databases">
        <title>Draft genome of the strawberry crown rot pathogen Phytophthora cactorum.</title>
        <authorList>
            <person name="Armitage A.D."/>
            <person name="Lysoe E."/>
            <person name="Nellist C.F."/>
            <person name="Harrison R.J."/>
            <person name="Brurberg M.B."/>
        </authorList>
    </citation>
    <scope>NUCLEOTIDE SEQUENCE [LARGE SCALE GENOMIC DNA]</scope>
    <source>
        <strain evidence="7 8">10300</strain>
    </source>
</reference>
<name>A0A329SBY0_9STRA</name>